<dbReference type="RefSeq" id="WP_179269687.1">
    <property type="nucleotide sequence ID" value="NZ_CP058579.1"/>
</dbReference>
<dbReference type="Pfam" id="PF26502">
    <property type="entry name" value="DUF8167_2nd"/>
    <property type="match status" value="1"/>
</dbReference>
<dbReference type="Proteomes" id="UP000509626">
    <property type="component" value="Chromosome"/>
</dbReference>
<evidence type="ECO:0000256" key="1">
    <source>
        <dbReference type="SAM" id="Phobius"/>
    </source>
</evidence>
<dbReference type="InterPro" id="IPR058603">
    <property type="entry name" value="DUF8167_2nd"/>
</dbReference>
<protein>
    <submittedName>
        <fullName evidence="3">TrkA C-terminal domain-containing protein</fullName>
    </submittedName>
</protein>
<name>A0A7D5QHZ6_9EURY</name>
<dbReference type="InterPro" id="IPR058480">
    <property type="entry name" value="DUF8167_N"/>
</dbReference>
<organism evidence="3 4">
    <name type="scientific">Halorarum salinum</name>
    <dbReference type="NCBI Taxonomy" id="2743089"/>
    <lineage>
        <taxon>Archaea</taxon>
        <taxon>Methanobacteriati</taxon>
        <taxon>Methanobacteriota</taxon>
        <taxon>Stenosarchaea group</taxon>
        <taxon>Halobacteria</taxon>
        <taxon>Halobacteriales</taxon>
        <taxon>Haloferacaceae</taxon>
        <taxon>Halorarum</taxon>
    </lineage>
</organism>
<dbReference type="EMBL" id="CP058579">
    <property type="protein sequence ID" value="QLG63102.1"/>
    <property type="molecule type" value="Genomic_DNA"/>
</dbReference>
<feature type="transmembrane region" description="Helical" evidence="1">
    <location>
        <begin position="20"/>
        <end position="40"/>
    </location>
</feature>
<dbReference type="Pfam" id="PF26503">
    <property type="entry name" value="DUF8167_3rd"/>
    <property type="match status" value="1"/>
</dbReference>
<feature type="transmembrane region" description="Helical" evidence="1">
    <location>
        <begin position="84"/>
        <end position="103"/>
    </location>
</feature>
<sequence>MNPPLQAGGAVPLPTAFELARVAGFAALSFLLAAVASLAYRWYVRESIPRGLATLVGVAAVAFYLNTLGLFGEVVGGTSPTDPFATRTVLVNVVSLVAAILAAPIGRRLGDRAVSDAVAVLGAERVEGDVSRLVRTLGRVRAVELPAEVDDIDGYDPVPTATKERIAGTTLLFPRRTDGSLRDLLVGRLKGEYGVSHVDVELDGEEITGLAVGRRVAGLGPTLGPGTCAVAVRADPPNGASPGDTVQVWTDAPNPERAAAAEVRATAGDVVTLAVDESDAQALNADGPYRLLTLPADPRADREFASLLRAADETMGVVSVGEGSSLEGTTVGEASGTVVAVREAGGSIEPVPSHARELRAGETLYVVARPEALRDLEARAVAAASPVERPGAQRS</sequence>
<dbReference type="SUPFAM" id="SSF116726">
    <property type="entry name" value="TrkA C-terminal domain-like"/>
    <property type="match status" value="1"/>
</dbReference>
<dbReference type="AlphaFoldDB" id="A0A7D5QHZ6"/>
<keyword evidence="1" id="KW-0812">Transmembrane</keyword>
<accession>A0A7D5QHZ6</accession>
<dbReference type="PROSITE" id="PS51202">
    <property type="entry name" value="RCK_C"/>
    <property type="match status" value="1"/>
</dbReference>
<dbReference type="GO" id="GO:0008324">
    <property type="term" value="F:monoatomic cation transmembrane transporter activity"/>
    <property type="evidence" value="ECO:0007669"/>
    <property type="project" value="InterPro"/>
</dbReference>
<dbReference type="InterPro" id="IPR036721">
    <property type="entry name" value="RCK_C_sf"/>
</dbReference>
<feature type="domain" description="RCK C-terminal" evidence="2">
    <location>
        <begin position="302"/>
        <end position="382"/>
    </location>
</feature>
<evidence type="ECO:0000259" key="2">
    <source>
        <dbReference type="PROSITE" id="PS51202"/>
    </source>
</evidence>
<dbReference type="InterPro" id="IPR058604">
    <property type="entry name" value="DUF8167_3rd"/>
</dbReference>
<gene>
    <name evidence="3" type="ORF">HUG12_15735</name>
</gene>
<proteinExistence type="predicted"/>
<dbReference type="OrthoDB" id="205214at2157"/>
<feature type="transmembrane region" description="Helical" evidence="1">
    <location>
        <begin position="52"/>
        <end position="72"/>
    </location>
</feature>
<dbReference type="GO" id="GO:0006813">
    <property type="term" value="P:potassium ion transport"/>
    <property type="evidence" value="ECO:0007669"/>
    <property type="project" value="InterPro"/>
</dbReference>
<dbReference type="KEGG" id="halu:HUG12_15735"/>
<keyword evidence="4" id="KW-1185">Reference proteome</keyword>
<dbReference type="InterPro" id="IPR006037">
    <property type="entry name" value="RCK_C"/>
</dbReference>
<evidence type="ECO:0000313" key="4">
    <source>
        <dbReference type="Proteomes" id="UP000509626"/>
    </source>
</evidence>
<reference evidence="3 4" key="1">
    <citation type="submission" date="2020-06" db="EMBL/GenBank/DDBJ databases">
        <title>NJ-3-1, isolated from saline soil.</title>
        <authorList>
            <person name="Cui H.L."/>
            <person name="Shi X."/>
        </authorList>
    </citation>
    <scope>NUCLEOTIDE SEQUENCE [LARGE SCALE GENOMIC DNA]</scope>
    <source>
        <strain evidence="3 4">NJ-3-1</strain>
    </source>
</reference>
<keyword evidence="1" id="KW-0472">Membrane</keyword>
<dbReference type="Gene3D" id="3.30.70.1450">
    <property type="entry name" value="Regulator of K+ conductance, C-terminal domain"/>
    <property type="match status" value="1"/>
</dbReference>
<keyword evidence="1" id="KW-1133">Transmembrane helix</keyword>
<evidence type="ECO:0000313" key="3">
    <source>
        <dbReference type="EMBL" id="QLG63102.1"/>
    </source>
</evidence>
<dbReference type="Pfam" id="PF26501">
    <property type="entry name" value="DUF8167"/>
    <property type="match status" value="1"/>
</dbReference>
<dbReference type="GeneID" id="56038940"/>